<keyword evidence="3" id="KW-0479">Metal-binding</keyword>
<keyword evidence="5" id="KW-0862">Zinc</keyword>
<feature type="domain" description="Peptidase M48" evidence="8">
    <location>
        <begin position="68"/>
        <end position="263"/>
    </location>
</feature>
<reference evidence="9 10" key="1">
    <citation type="submission" date="2016-10" db="EMBL/GenBank/DDBJ databases">
        <authorList>
            <person name="de Groot N.N."/>
        </authorList>
    </citation>
    <scope>NUCLEOTIDE SEQUENCE [LARGE SCALE GENOMIC DNA]</scope>
    <source>
        <strain evidence="9 10">CGMCC 1.9157</strain>
    </source>
</reference>
<dbReference type="RefSeq" id="WP_244544665.1">
    <property type="nucleotide sequence ID" value="NZ_FOVR01000004.1"/>
</dbReference>
<evidence type="ECO:0000313" key="9">
    <source>
        <dbReference type="EMBL" id="SFO26821.1"/>
    </source>
</evidence>
<evidence type="ECO:0000256" key="4">
    <source>
        <dbReference type="ARBA" id="ARBA00022801"/>
    </source>
</evidence>
<evidence type="ECO:0000256" key="3">
    <source>
        <dbReference type="ARBA" id="ARBA00022723"/>
    </source>
</evidence>
<dbReference type="SMART" id="SM00028">
    <property type="entry name" value="TPR"/>
    <property type="match status" value="4"/>
</dbReference>
<dbReference type="PROSITE" id="PS50005">
    <property type="entry name" value="TPR"/>
    <property type="match status" value="1"/>
</dbReference>
<dbReference type="InterPro" id="IPR011990">
    <property type="entry name" value="TPR-like_helical_dom_sf"/>
</dbReference>
<evidence type="ECO:0000313" key="10">
    <source>
        <dbReference type="Proteomes" id="UP000199236"/>
    </source>
</evidence>
<keyword evidence="10" id="KW-1185">Reference proteome</keyword>
<organism evidence="9 10">
    <name type="scientific">Cohaesibacter marisflavi</name>
    <dbReference type="NCBI Taxonomy" id="655353"/>
    <lineage>
        <taxon>Bacteria</taxon>
        <taxon>Pseudomonadati</taxon>
        <taxon>Pseudomonadota</taxon>
        <taxon>Alphaproteobacteria</taxon>
        <taxon>Hyphomicrobiales</taxon>
        <taxon>Cohaesibacteraceae</taxon>
    </lineage>
</organism>
<dbReference type="SUPFAM" id="SSF48452">
    <property type="entry name" value="TPR-like"/>
    <property type="match status" value="1"/>
</dbReference>
<dbReference type="InterPro" id="IPR051156">
    <property type="entry name" value="Mito/Outer_Membr_Metalloprot"/>
</dbReference>
<dbReference type="PANTHER" id="PTHR22726:SF1">
    <property type="entry name" value="METALLOENDOPEPTIDASE OMA1, MITOCHONDRIAL"/>
    <property type="match status" value="1"/>
</dbReference>
<dbReference type="Proteomes" id="UP000199236">
    <property type="component" value="Unassembled WGS sequence"/>
</dbReference>
<evidence type="ECO:0000256" key="6">
    <source>
        <dbReference type="ARBA" id="ARBA00023049"/>
    </source>
</evidence>
<gene>
    <name evidence="9" type="ORF">SAMN04488056_104191</name>
</gene>
<comment type="cofactor">
    <cofactor evidence="1">
        <name>Zn(2+)</name>
        <dbReference type="ChEBI" id="CHEBI:29105"/>
    </cofactor>
</comment>
<feature type="repeat" description="TPR" evidence="7">
    <location>
        <begin position="343"/>
        <end position="376"/>
    </location>
</feature>
<evidence type="ECO:0000256" key="5">
    <source>
        <dbReference type="ARBA" id="ARBA00022833"/>
    </source>
</evidence>
<dbReference type="PANTHER" id="PTHR22726">
    <property type="entry name" value="METALLOENDOPEPTIDASE OMA1"/>
    <property type="match status" value="1"/>
</dbReference>
<dbReference type="Gene3D" id="1.25.40.10">
    <property type="entry name" value="Tetratricopeptide repeat domain"/>
    <property type="match status" value="1"/>
</dbReference>
<evidence type="ECO:0000256" key="1">
    <source>
        <dbReference type="ARBA" id="ARBA00001947"/>
    </source>
</evidence>
<evidence type="ECO:0000256" key="7">
    <source>
        <dbReference type="PROSITE-ProRule" id="PRU00339"/>
    </source>
</evidence>
<dbReference type="InterPro" id="IPR019734">
    <property type="entry name" value="TPR_rpt"/>
</dbReference>
<evidence type="ECO:0000259" key="8">
    <source>
        <dbReference type="Pfam" id="PF01435"/>
    </source>
</evidence>
<name>A0A1I5FUE6_9HYPH</name>
<keyword evidence="6" id="KW-0482">Metalloprotease</keyword>
<keyword evidence="2 9" id="KW-0645">Protease</keyword>
<sequence>MFKDLGTKSLRKVPPIAERKAHRSLASVGHRLACALMTLLISLQPLLLATSSADAQGRRVQLIRDAETEELIKDYARPIFKAAGLKPSNIRIHLVKDNSFNAFVVDSKRMFINTGTIIQAKTPNEIIGVLAHETGHIAGGHLIRLRQAMKRAQTIAAIGMLAGAGAMAAGAAAGSGDAARVGTAIASSSPGIAQRTFLSYARTEETAADRAAIRYLAKTGQSARGMLETFRRFADQSLFSSQYVDPYIQSHPLPRQRIAQIERLAKKSKYYSRKDSASLQLRHDLVRAKLAAFTQDPKRVMRSFKGRDLPSLYAQAVVTYRLGNRNKAIRQVDQLIKAQPNNPYFWELKGQIYLETGMADNAIAPLNKAVSLRPDVGILRVMLGQAILSSKNNRNYSAAVSHLQRGLQNDPDLAVGYRFLAQAYENLGNRAKAEIATANGYFASGDISGAKAMAARAKKKLKRGSPEWLQADDIMSYKQPKL</sequence>
<dbReference type="GO" id="GO:0051603">
    <property type="term" value="P:proteolysis involved in protein catabolic process"/>
    <property type="evidence" value="ECO:0007669"/>
    <property type="project" value="TreeGrafter"/>
</dbReference>
<accession>A0A1I5FUE6</accession>
<dbReference type="EMBL" id="FOVR01000004">
    <property type="protein sequence ID" value="SFO26821.1"/>
    <property type="molecule type" value="Genomic_DNA"/>
</dbReference>
<dbReference type="InterPro" id="IPR001915">
    <property type="entry name" value="Peptidase_M48"/>
</dbReference>
<dbReference type="GO" id="GO:0016020">
    <property type="term" value="C:membrane"/>
    <property type="evidence" value="ECO:0007669"/>
    <property type="project" value="TreeGrafter"/>
</dbReference>
<dbReference type="CDD" id="cd07324">
    <property type="entry name" value="M48C_Oma1-like"/>
    <property type="match status" value="1"/>
</dbReference>
<dbReference type="STRING" id="655353.SAMN04488056_104191"/>
<proteinExistence type="predicted"/>
<dbReference type="Pfam" id="PF01435">
    <property type="entry name" value="Peptidase_M48"/>
    <property type="match status" value="1"/>
</dbReference>
<dbReference type="Gene3D" id="3.30.2010.10">
    <property type="entry name" value="Metalloproteases ('zincins'), catalytic domain"/>
    <property type="match status" value="1"/>
</dbReference>
<evidence type="ECO:0000256" key="2">
    <source>
        <dbReference type="ARBA" id="ARBA00022670"/>
    </source>
</evidence>
<protein>
    <submittedName>
        <fullName evidence="9">Putative Zn-dependent protease, contains TPR repeats</fullName>
    </submittedName>
</protein>
<keyword evidence="7" id="KW-0802">TPR repeat</keyword>
<dbReference type="AlphaFoldDB" id="A0A1I5FUE6"/>
<dbReference type="GO" id="GO:0046872">
    <property type="term" value="F:metal ion binding"/>
    <property type="evidence" value="ECO:0007669"/>
    <property type="project" value="UniProtKB-KW"/>
</dbReference>
<dbReference type="Pfam" id="PF13181">
    <property type="entry name" value="TPR_8"/>
    <property type="match status" value="1"/>
</dbReference>
<dbReference type="GO" id="GO:0004222">
    <property type="term" value="F:metalloendopeptidase activity"/>
    <property type="evidence" value="ECO:0007669"/>
    <property type="project" value="InterPro"/>
</dbReference>
<keyword evidence="4" id="KW-0378">Hydrolase</keyword>